<accession>A0ABR6UB48</accession>
<evidence type="ECO:0000256" key="2">
    <source>
        <dbReference type="SAM" id="Phobius"/>
    </source>
</evidence>
<name>A0ABR6UB48_9ACTN</name>
<feature type="compositionally biased region" description="Polar residues" evidence="1">
    <location>
        <begin position="1"/>
        <end position="10"/>
    </location>
</feature>
<dbReference type="RefSeq" id="WP_186346868.1">
    <property type="nucleotide sequence ID" value="NZ_BMMR01000004.1"/>
</dbReference>
<evidence type="ECO:0000256" key="1">
    <source>
        <dbReference type="SAM" id="MobiDB-lite"/>
    </source>
</evidence>
<feature type="transmembrane region" description="Helical" evidence="2">
    <location>
        <begin position="84"/>
        <end position="109"/>
    </location>
</feature>
<dbReference type="EMBL" id="JACMYC010000009">
    <property type="protein sequence ID" value="MBC2961666.1"/>
    <property type="molecule type" value="Genomic_DNA"/>
</dbReference>
<evidence type="ECO:0000313" key="4">
    <source>
        <dbReference type="Proteomes" id="UP000604001"/>
    </source>
</evidence>
<protein>
    <submittedName>
        <fullName evidence="3">Uncharacterized protein</fullName>
    </submittedName>
</protein>
<gene>
    <name evidence="3" type="ORF">H7344_15295</name>
</gene>
<sequence length="196" mass="20486">MTTMQNTGSLPASGARMGSGTALPRAGRGGSATGAAPMKNNNYQLLQVVLFWAGAILLPLGLVVIVLGWYGAANTPYQYDQLSYLVSGGLLGLGLTFVGGFLYFGAWLARIADDGRESSKRLADTLLVLADVTSRAAAVNDQGVDTSALPVTAGEGTTIHRRDCALIAHRQDLHPLGEAEAQGRVAQLTTCRVCKP</sequence>
<proteinExistence type="predicted"/>
<organism evidence="3 4">
    <name type="scientific">Nocardioides deserti</name>
    <dbReference type="NCBI Taxonomy" id="1588644"/>
    <lineage>
        <taxon>Bacteria</taxon>
        <taxon>Bacillati</taxon>
        <taxon>Actinomycetota</taxon>
        <taxon>Actinomycetes</taxon>
        <taxon>Propionibacteriales</taxon>
        <taxon>Nocardioidaceae</taxon>
        <taxon>Nocardioides</taxon>
    </lineage>
</organism>
<comment type="caution">
    <text evidence="3">The sequence shown here is derived from an EMBL/GenBank/DDBJ whole genome shotgun (WGS) entry which is preliminary data.</text>
</comment>
<keyword evidence="2" id="KW-1133">Transmembrane helix</keyword>
<keyword evidence="2" id="KW-0812">Transmembrane</keyword>
<feature type="transmembrane region" description="Helical" evidence="2">
    <location>
        <begin position="48"/>
        <end position="72"/>
    </location>
</feature>
<keyword evidence="2" id="KW-0472">Membrane</keyword>
<reference evidence="3 4" key="1">
    <citation type="submission" date="2020-08" db="EMBL/GenBank/DDBJ databases">
        <title>novel species in genus Nocardioides.</title>
        <authorList>
            <person name="Zhang G."/>
        </authorList>
    </citation>
    <scope>NUCLEOTIDE SEQUENCE [LARGE SCALE GENOMIC DNA]</scope>
    <source>
        <strain evidence="3 4">SC8A-24</strain>
    </source>
</reference>
<feature type="region of interest" description="Disordered" evidence="1">
    <location>
        <begin position="1"/>
        <end position="32"/>
    </location>
</feature>
<dbReference type="Proteomes" id="UP000604001">
    <property type="component" value="Unassembled WGS sequence"/>
</dbReference>
<keyword evidence="4" id="KW-1185">Reference proteome</keyword>
<evidence type="ECO:0000313" key="3">
    <source>
        <dbReference type="EMBL" id="MBC2961666.1"/>
    </source>
</evidence>